<proteinExistence type="predicted"/>
<organism evidence="2">
    <name type="scientific">uncultured alpha proteobacterium HF0130_06E21</name>
    <dbReference type="NCBI Taxonomy" id="710808"/>
    <lineage>
        <taxon>Bacteria</taxon>
        <taxon>Pseudomonadati</taxon>
        <taxon>Pseudomonadota</taxon>
        <taxon>Alphaproteobacteria</taxon>
        <taxon>environmental samples</taxon>
    </lineage>
</organism>
<dbReference type="EMBL" id="GU474868">
    <property type="protein sequence ID" value="ADI17539.1"/>
    <property type="molecule type" value="Genomic_DNA"/>
</dbReference>
<evidence type="ECO:0000256" key="1">
    <source>
        <dbReference type="SAM" id="Phobius"/>
    </source>
</evidence>
<dbReference type="AlphaFoldDB" id="E0XSZ8"/>
<keyword evidence="1" id="KW-1133">Transmembrane helix</keyword>
<keyword evidence="1" id="KW-0472">Membrane</keyword>
<keyword evidence="1" id="KW-0812">Transmembrane</keyword>
<feature type="transmembrane region" description="Helical" evidence="1">
    <location>
        <begin position="25"/>
        <end position="47"/>
    </location>
</feature>
<evidence type="ECO:0000313" key="2">
    <source>
        <dbReference type="EMBL" id="ADI17539.1"/>
    </source>
</evidence>
<sequence length="209" mass="23443">MVFLEESQDKLEKPGGRISVDRRDFLTLVFGSVSAVAISGGVGLWPIKAASRPLAEPARLALDSEDYVIDPLFEYCPELPTFRELLGLEENSPLDSAIELKDELFWRFECIDDDPQNWSERDIKEIAAWLDSQVELEDLGPWEVMKYTEYGAGLSLYESMSFKDAERLGFVLVEGPMPGSDFVGLRFDGDIEELNQNLARLGMNLVIAG</sequence>
<reference evidence="2" key="1">
    <citation type="journal article" date="2011" name="Environ. Microbiol.">
        <title>Time-series analyses of Monterey Bay coastal microbial picoplankton using a 'genome proxy' microarray.</title>
        <authorList>
            <person name="Rich V.I."/>
            <person name="Pham V.D."/>
            <person name="Eppley J."/>
            <person name="Shi Y."/>
            <person name="DeLong E.F."/>
        </authorList>
    </citation>
    <scope>NUCLEOTIDE SEQUENCE</scope>
</reference>
<protein>
    <submittedName>
        <fullName evidence="2">Uncharacterized protein</fullName>
    </submittedName>
</protein>
<accession>E0XSZ8</accession>
<name>E0XSZ8_9PROT</name>